<evidence type="ECO:0000313" key="3">
    <source>
        <dbReference type="Proteomes" id="UP000001887"/>
    </source>
</evidence>
<accession>D2R5K4</accession>
<gene>
    <name evidence="2" type="ordered locus">Psta_2517</name>
</gene>
<dbReference type="STRING" id="530564.Psta_2517"/>
<reference evidence="2 3" key="1">
    <citation type="journal article" date="2009" name="Stand. Genomic Sci.">
        <title>Complete genome sequence of Pirellula staleyi type strain (ATCC 27377).</title>
        <authorList>
            <person name="Clum A."/>
            <person name="Tindall B.J."/>
            <person name="Sikorski J."/>
            <person name="Ivanova N."/>
            <person name="Mavrommatis K."/>
            <person name="Lucas S."/>
            <person name="Glavina del Rio T."/>
            <person name="Nolan M."/>
            <person name="Chen F."/>
            <person name="Tice H."/>
            <person name="Pitluck S."/>
            <person name="Cheng J.F."/>
            <person name="Chertkov O."/>
            <person name="Brettin T."/>
            <person name="Han C."/>
            <person name="Detter J.C."/>
            <person name="Kuske C."/>
            <person name="Bruce D."/>
            <person name="Goodwin L."/>
            <person name="Ovchinikova G."/>
            <person name="Pati A."/>
            <person name="Mikhailova N."/>
            <person name="Chen A."/>
            <person name="Palaniappan K."/>
            <person name="Land M."/>
            <person name="Hauser L."/>
            <person name="Chang Y.J."/>
            <person name="Jeffries C.D."/>
            <person name="Chain P."/>
            <person name="Rohde M."/>
            <person name="Goker M."/>
            <person name="Bristow J."/>
            <person name="Eisen J.A."/>
            <person name="Markowitz V."/>
            <person name="Hugenholtz P."/>
            <person name="Kyrpides N.C."/>
            <person name="Klenk H.P."/>
            <person name="Lapidus A."/>
        </authorList>
    </citation>
    <scope>NUCLEOTIDE SEQUENCE [LARGE SCALE GENOMIC DNA]</scope>
    <source>
        <strain evidence="3">ATCC 27377 / DSM 6068 / ICPB 4128</strain>
    </source>
</reference>
<proteinExistence type="predicted"/>
<evidence type="ECO:0000259" key="1">
    <source>
        <dbReference type="Pfam" id="PF00903"/>
    </source>
</evidence>
<keyword evidence="3" id="KW-1185">Reference proteome</keyword>
<sequence>MLKNLIPKIFYNKLHEGLDFFVRGLGFEVLYQDASLAVVARDGAKAYIVESPEYAAKDRPELAIETDDIDALFREIESRAAELLHPNCKTVSLRPWGAREFAVLDPTTVCVVFRQWPT</sequence>
<dbReference type="InterPro" id="IPR004360">
    <property type="entry name" value="Glyas_Fos-R_dOase_dom"/>
</dbReference>
<dbReference type="Gene3D" id="3.10.180.10">
    <property type="entry name" value="2,3-Dihydroxybiphenyl 1,2-Dioxygenase, domain 1"/>
    <property type="match status" value="1"/>
</dbReference>
<dbReference type="EMBL" id="CP001848">
    <property type="protein sequence ID" value="ADB17186.1"/>
    <property type="molecule type" value="Genomic_DNA"/>
</dbReference>
<dbReference type="SUPFAM" id="SSF54593">
    <property type="entry name" value="Glyoxalase/Bleomycin resistance protein/Dihydroxybiphenyl dioxygenase"/>
    <property type="match status" value="1"/>
</dbReference>
<name>D2R5K4_PIRSD</name>
<feature type="domain" description="Glyoxalase/fosfomycin resistance/dioxygenase" evidence="1">
    <location>
        <begin position="9"/>
        <end position="107"/>
    </location>
</feature>
<evidence type="ECO:0000313" key="2">
    <source>
        <dbReference type="EMBL" id="ADB17186.1"/>
    </source>
</evidence>
<dbReference type="Pfam" id="PF00903">
    <property type="entry name" value="Glyoxalase"/>
    <property type="match status" value="1"/>
</dbReference>
<dbReference type="KEGG" id="psl:Psta_2517"/>
<dbReference type="InterPro" id="IPR029068">
    <property type="entry name" value="Glyas_Bleomycin-R_OHBP_Dase"/>
</dbReference>
<dbReference type="AlphaFoldDB" id="D2R5K4"/>
<protein>
    <recommendedName>
        <fullName evidence="1">Glyoxalase/fosfomycin resistance/dioxygenase domain-containing protein</fullName>
    </recommendedName>
</protein>
<dbReference type="HOGENOM" id="CLU_2058984_0_0_0"/>
<dbReference type="eggNOG" id="COG0346">
    <property type="taxonomic scope" value="Bacteria"/>
</dbReference>
<dbReference type="OrthoDB" id="9803104at2"/>
<organism evidence="2 3">
    <name type="scientific">Pirellula staleyi (strain ATCC 27377 / DSM 6068 / ICPB 4128)</name>
    <name type="common">Pirella staleyi</name>
    <dbReference type="NCBI Taxonomy" id="530564"/>
    <lineage>
        <taxon>Bacteria</taxon>
        <taxon>Pseudomonadati</taxon>
        <taxon>Planctomycetota</taxon>
        <taxon>Planctomycetia</taxon>
        <taxon>Pirellulales</taxon>
        <taxon>Pirellulaceae</taxon>
        <taxon>Pirellula</taxon>
    </lineage>
</organism>
<dbReference type="Proteomes" id="UP000001887">
    <property type="component" value="Chromosome"/>
</dbReference>